<name>A0AAD0RVH0_9NEIS</name>
<dbReference type="InterPro" id="IPR000792">
    <property type="entry name" value="Tscrpt_reg_LuxR_C"/>
</dbReference>
<evidence type="ECO:0000259" key="4">
    <source>
        <dbReference type="PROSITE" id="PS50043"/>
    </source>
</evidence>
<evidence type="ECO:0000256" key="3">
    <source>
        <dbReference type="ARBA" id="ARBA00023163"/>
    </source>
</evidence>
<dbReference type="PANTHER" id="PTHR44688">
    <property type="entry name" value="DNA-BINDING TRANSCRIPTIONAL ACTIVATOR DEVR_DOSR"/>
    <property type="match status" value="1"/>
</dbReference>
<proteinExistence type="predicted"/>
<reference evidence="5 6" key="1">
    <citation type="submission" date="2018-08" db="EMBL/GenBank/DDBJ databases">
        <title>Complete genome sequence of JP2-74.</title>
        <authorList>
            <person name="Wu L."/>
        </authorList>
    </citation>
    <scope>NUCLEOTIDE SEQUENCE [LARGE SCALE GENOMIC DNA]</scope>
    <source>
        <strain evidence="5 6">JP2-74</strain>
    </source>
</reference>
<keyword evidence="1" id="KW-0805">Transcription regulation</keyword>
<gene>
    <name evidence="5" type="ORF">D1345_16870</name>
</gene>
<dbReference type="CDD" id="cd06170">
    <property type="entry name" value="LuxR_C_like"/>
    <property type="match status" value="1"/>
</dbReference>
<keyword evidence="2 5" id="KW-0238">DNA-binding</keyword>
<sequence length="178" mass="19493">MVAQPARRCDFATLCQLPGQLRVAGRWSELECFRMPPDAAGLLQHYLAAAGDREIRALLRHLSCVAHLEIPPHLVGSMAVGLRRLLGEAAAREQKKSHALGQLTDREIQVLEAVAAGLCNRQAAEALGISERTVRNHIENIGKKLGVHSFEDSKITVRKIIHHVYLAGSMQRIGVSAD</sequence>
<dbReference type="Pfam" id="PF00196">
    <property type="entry name" value="GerE"/>
    <property type="match status" value="1"/>
</dbReference>
<keyword evidence="6" id="KW-1185">Reference proteome</keyword>
<dbReference type="GO" id="GO:0006355">
    <property type="term" value="P:regulation of DNA-templated transcription"/>
    <property type="evidence" value="ECO:0007669"/>
    <property type="project" value="InterPro"/>
</dbReference>
<dbReference type="Proteomes" id="UP000259465">
    <property type="component" value="Chromosome"/>
</dbReference>
<evidence type="ECO:0000313" key="6">
    <source>
        <dbReference type="Proteomes" id="UP000259465"/>
    </source>
</evidence>
<evidence type="ECO:0000313" key="5">
    <source>
        <dbReference type="EMBL" id="AXT47746.1"/>
    </source>
</evidence>
<evidence type="ECO:0000256" key="2">
    <source>
        <dbReference type="ARBA" id="ARBA00023125"/>
    </source>
</evidence>
<dbReference type="PRINTS" id="PR00038">
    <property type="entry name" value="HTHLUXR"/>
</dbReference>
<dbReference type="KEGG" id="crz:D1345_16870"/>
<dbReference type="GO" id="GO:0003677">
    <property type="term" value="F:DNA binding"/>
    <property type="evidence" value="ECO:0007669"/>
    <property type="project" value="UniProtKB-KW"/>
</dbReference>
<dbReference type="PROSITE" id="PS50043">
    <property type="entry name" value="HTH_LUXR_2"/>
    <property type="match status" value="1"/>
</dbReference>
<dbReference type="Gene3D" id="1.10.10.10">
    <property type="entry name" value="Winged helix-like DNA-binding domain superfamily/Winged helix DNA-binding domain"/>
    <property type="match status" value="1"/>
</dbReference>
<dbReference type="SUPFAM" id="SSF46894">
    <property type="entry name" value="C-terminal effector domain of the bipartite response regulators"/>
    <property type="match status" value="1"/>
</dbReference>
<feature type="domain" description="HTH luxR-type" evidence="4">
    <location>
        <begin position="96"/>
        <end position="163"/>
    </location>
</feature>
<organism evidence="5 6">
    <name type="scientific">Chromobacterium rhizoryzae</name>
    <dbReference type="NCBI Taxonomy" id="1778675"/>
    <lineage>
        <taxon>Bacteria</taxon>
        <taxon>Pseudomonadati</taxon>
        <taxon>Pseudomonadota</taxon>
        <taxon>Betaproteobacteria</taxon>
        <taxon>Neisseriales</taxon>
        <taxon>Chromobacteriaceae</taxon>
        <taxon>Chromobacterium</taxon>
    </lineage>
</organism>
<dbReference type="InterPro" id="IPR016032">
    <property type="entry name" value="Sig_transdc_resp-reg_C-effctor"/>
</dbReference>
<dbReference type="InterPro" id="IPR036388">
    <property type="entry name" value="WH-like_DNA-bd_sf"/>
</dbReference>
<evidence type="ECO:0000256" key="1">
    <source>
        <dbReference type="ARBA" id="ARBA00023015"/>
    </source>
</evidence>
<keyword evidence="3" id="KW-0804">Transcription</keyword>
<dbReference type="SMART" id="SM00421">
    <property type="entry name" value="HTH_LUXR"/>
    <property type="match status" value="1"/>
</dbReference>
<dbReference type="EMBL" id="CP031968">
    <property type="protein sequence ID" value="AXT47746.1"/>
    <property type="molecule type" value="Genomic_DNA"/>
</dbReference>
<dbReference type="PANTHER" id="PTHR44688:SF16">
    <property type="entry name" value="DNA-BINDING TRANSCRIPTIONAL ACTIVATOR DEVR_DOSR"/>
    <property type="match status" value="1"/>
</dbReference>
<dbReference type="AlphaFoldDB" id="A0AAD0RVH0"/>
<protein>
    <submittedName>
        <fullName evidence="5">DNA-binding response regulator</fullName>
    </submittedName>
</protein>
<accession>A0AAD0RVH0</accession>